<dbReference type="CDD" id="cd00082">
    <property type="entry name" value="HisKA"/>
    <property type="match status" value="1"/>
</dbReference>
<dbReference type="InterPro" id="IPR004358">
    <property type="entry name" value="Sig_transdc_His_kin-like_C"/>
</dbReference>
<dbReference type="PANTHER" id="PTHR45436:SF5">
    <property type="entry name" value="SENSOR HISTIDINE KINASE TRCS"/>
    <property type="match status" value="1"/>
</dbReference>
<keyword evidence="10 11" id="KW-0472">Membrane</keyword>
<dbReference type="InterPro" id="IPR003660">
    <property type="entry name" value="HAMP_dom"/>
</dbReference>
<keyword evidence="4" id="KW-0597">Phosphoprotein</keyword>
<keyword evidence="9" id="KW-0902">Two-component regulatory system</keyword>
<evidence type="ECO:0000256" key="8">
    <source>
        <dbReference type="ARBA" id="ARBA00022989"/>
    </source>
</evidence>
<dbReference type="SMART" id="SM00304">
    <property type="entry name" value="HAMP"/>
    <property type="match status" value="1"/>
</dbReference>
<dbReference type="InterPro" id="IPR050428">
    <property type="entry name" value="TCS_sensor_his_kinase"/>
</dbReference>
<evidence type="ECO:0000259" key="13">
    <source>
        <dbReference type="PROSITE" id="PS50885"/>
    </source>
</evidence>
<dbReference type="Gene3D" id="1.10.287.130">
    <property type="match status" value="1"/>
</dbReference>
<comment type="caution">
    <text evidence="14">The sequence shown here is derived from an EMBL/GenBank/DDBJ whole genome shotgun (WGS) entry which is preliminary data.</text>
</comment>
<dbReference type="Gene3D" id="6.10.340.10">
    <property type="match status" value="1"/>
</dbReference>
<dbReference type="SUPFAM" id="SSF47384">
    <property type="entry name" value="Homodimeric domain of signal transducing histidine kinase"/>
    <property type="match status" value="1"/>
</dbReference>
<dbReference type="SUPFAM" id="SSF55874">
    <property type="entry name" value="ATPase domain of HSP90 chaperone/DNA topoisomerase II/histidine kinase"/>
    <property type="match status" value="1"/>
</dbReference>
<reference evidence="14 15" key="1">
    <citation type="submission" date="2020-01" db="EMBL/GenBank/DDBJ databases">
        <title>Kibdelosporangium persica a novel Actinomycetes from a hot desert in Iran.</title>
        <authorList>
            <person name="Safaei N."/>
            <person name="Zaburannyi N."/>
            <person name="Mueller R."/>
            <person name="Wink J."/>
        </authorList>
    </citation>
    <scope>NUCLEOTIDE SEQUENCE [LARGE SCALE GENOMIC DNA]</scope>
    <source>
        <strain evidence="14 15">4NS15</strain>
    </source>
</reference>
<gene>
    <name evidence="14" type="ORF">GC106_59550</name>
</gene>
<keyword evidence="5" id="KW-0808">Transferase</keyword>
<organism evidence="14 15">
    <name type="scientific">Kibdelosporangium persicum</name>
    <dbReference type="NCBI Taxonomy" id="2698649"/>
    <lineage>
        <taxon>Bacteria</taxon>
        <taxon>Bacillati</taxon>
        <taxon>Actinomycetota</taxon>
        <taxon>Actinomycetes</taxon>
        <taxon>Pseudonocardiales</taxon>
        <taxon>Pseudonocardiaceae</taxon>
        <taxon>Kibdelosporangium</taxon>
    </lineage>
</organism>
<dbReference type="Pfam" id="PF00512">
    <property type="entry name" value="HisKA"/>
    <property type="match status" value="1"/>
</dbReference>
<dbReference type="EC" id="2.7.13.3" evidence="3"/>
<evidence type="ECO:0000256" key="4">
    <source>
        <dbReference type="ARBA" id="ARBA00022553"/>
    </source>
</evidence>
<keyword evidence="7 14" id="KW-0418">Kinase</keyword>
<name>A0ABX2FBG7_9PSEU</name>
<feature type="domain" description="HAMP" evidence="13">
    <location>
        <begin position="70"/>
        <end position="123"/>
    </location>
</feature>
<evidence type="ECO:0000313" key="15">
    <source>
        <dbReference type="Proteomes" id="UP000763557"/>
    </source>
</evidence>
<dbReference type="PRINTS" id="PR00344">
    <property type="entry name" value="BCTRLSENSOR"/>
</dbReference>
<evidence type="ECO:0000256" key="7">
    <source>
        <dbReference type="ARBA" id="ARBA00022777"/>
    </source>
</evidence>
<evidence type="ECO:0000256" key="10">
    <source>
        <dbReference type="ARBA" id="ARBA00023136"/>
    </source>
</evidence>
<evidence type="ECO:0000256" key="2">
    <source>
        <dbReference type="ARBA" id="ARBA00004236"/>
    </source>
</evidence>
<dbReference type="SUPFAM" id="SSF158472">
    <property type="entry name" value="HAMP domain-like"/>
    <property type="match status" value="1"/>
</dbReference>
<protein>
    <recommendedName>
        <fullName evidence="3">histidine kinase</fullName>
        <ecNumber evidence="3">2.7.13.3</ecNumber>
    </recommendedName>
</protein>
<comment type="subcellular location">
    <subcellularLocation>
        <location evidence="2">Cell membrane</location>
    </subcellularLocation>
</comment>
<feature type="domain" description="Histidine kinase" evidence="12">
    <location>
        <begin position="131"/>
        <end position="337"/>
    </location>
</feature>
<dbReference type="InterPro" id="IPR005467">
    <property type="entry name" value="His_kinase_dom"/>
</dbReference>
<evidence type="ECO:0000259" key="12">
    <source>
        <dbReference type="PROSITE" id="PS50109"/>
    </source>
</evidence>
<proteinExistence type="predicted"/>
<dbReference type="InterPro" id="IPR003594">
    <property type="entry name" value="HATPase_dom"/>
</dbReference>
<dbReference type="Proteomes" id="UP000763557">
    <property type="component" value="Unassembled WGS sequence"/>
</dbReference>
<dbReference type="PROSITE" id="PS50885">
    <property type="entry name" value="HAMP"/>
    <property type="match status" value="1"/>
</dbReference>
<dbReference type="CDD" id="cd06225">
    <property type="entry name" value="HAMP"/>
    <property type="match status" value="1"/>
</dbReference>
<evidence type="ECO:0000256" key="11">
    <source>
        <dbReference type="SAM" id="Phobius"/>
    </source>
</evidence>
<dbReference type="InterPro" id="IPR003661">
    <property type="entry name" value="HisK_dim/P_dom"/>
</dbReference>
<dbReference type="PANTHER" id="PTHR45436">
    <property type="entry name" value="SENSOR HISTIDINE KINASE YKOH"/>
    <property type="match status" value="1"/>
</dbReference>
<keyword evidence="6 11" id="KW-0812">Transmembrane</keyword>
<dbReference type="SMART" id="SM00388">
    <property type="entry name" value="HisKA"/>
    <property type="match status" value="1"/>
</dbReference>
<evidence type="ECO:0000256" key="6">
    <source>
        <dbReference type="ARBA" id="ARBA00022692"/>
    </source>
</evidence>
<comment type="catalytic activity">
    <reaction evidence="1">
        <text>ATP + protein L-histidine = ADP + protein N-phospho-L-histidine.</text>
        <dbReference type="EC" id="2.7.13.3"/>
    </reaction>
</comment>
<keyword evidence="15" id="KW-1185">Reference proteome</keyword>
<sequence>MSLRTRLILTVLGLLALGLFIALGATWGALQDWKSNRSADELLSRSLNVALISGGVALLAVGVLSWHAVRRGLRPLDDIADTAAEIGSGDLSRRVPGAPANTEIGKLSTALNGMLARLEASEDRLRRFVADASHELRTPIATIRGHAELFRRGAASRPDDLAKVMRRIEAEAERMGLLVDELLLLARLDQGRPLERSPVDLPLLATDAVTDALATDPSRDISVEAAPVTVLGDSARLRQVLGNLLSNVLQHTDSPATVRVFADGPRAVIEVRDSGPGIAEPSRVFERFYRASESRTHGGAGLGLSIVAAVVEAHGGTVAVESELGKGSTFTVSLPYR</sequence>
<evidence type="ECO:0000313" key="14">
    <source>
        <dbReference type="EMBL" id="NRN68709.1"/>
    </source>
</evidence>
<dbReference type="Gene3D" id="3.30.565.10">
    <property type="entry name" value="Histidine kinase-like ATPase, C-terminal domain"/>
    <property type="match status" value="1"/>
</dbReference>
<dbReference type="GO" id="GO:0016301">
    <property type="term" value="F:kinase activity"/>
    <property type="evidence" value="ECO:0007669"/>
    <property type="project" value="UniProtKB-KW"/>
</dbReference>
<evidence type="ECO:0000256" key="3">
    <source>
        <dbReference type="ARBA" id="ARBA00012438"/>
    </source>
</evidence>
<keyword evidence="8 11" id="KW-1133">Transmembrane helix</keyword>
<dbReference type="PROSITE" id="PS50109">
    <property type="entry name" value="HIS_KIN"/>
    <property type="match status" value="1"/>
</dbReference>
<dbReference type="Pfam" id="PF00672">
    <property type="entry name" value="HAMP"/>
    <property type="match status" value="1"/>
</dbReference>
<dbReference type="CDD" id="cd00075">
    <property type="entry name" value="HATPase"/>
    <property type="match status" value="1"/>
</dbReference>
<dbReference type="InterPro" id="IPR036890">
    <property type="entry name" value="HATPase_C_sf"/>
</dbReference>
<evidence type="ECO:0000256" key="9">
    <source>
        <dbReference type="ARBA" id="ARBA00023012"/>
    </source>
</evidence>
<dbReference type="RefSeq" id="WP_173138121.1">
    <property type="nucleotide sequence ID" value="NZ_CBCSGW010000006.1"/>
</dbReference>
<accession>A0ABX2FBG7</accession>
<evidence type="ECO:0000256" key="1">
    <source>
        <dbReference type="ARBA" id="ARBA00000085"/>
    </source>
</evidence>
<feature type="transmembrane region" description="Helical" evidence="11">
    <location>
        <begin position="48"/>
        <end position="69"/>
    </location>
</feature>
<dbReference type="InterPro" id="IPR036097">
    <property type="entry name" value="HisK_dim/P_sf"/>
</dbReference>
<dbReference type="Pfam" id="PF02518">
    <property type="entry name" value="HATPase_c"/>
    <property type="match status" value="1"/>
</dbReference>
<dbReference type="EMBL" id="JAAATY010000021">
    <property type="protein sequence ID" value="NRN68709.1"/>
    <property type="molecule type" value="Genomic_DNA"/>
</dbReference>
<evidence type="ECO:0000256" key="5">
    <source>
        <dbReference type="ARBA" id="ARBA00022679"/>
    </source>
</evidence>
<dbReference type="SMART" id="SM00387">
    <property type="entry name" value="HATPase_c"/>
    <property type="match status" value="1"/>
</dbReference>